<keyword evidence="2" id="KW-0597">Phosphoprotein</keyword>
<comment type="caution">
    <text evidence="5">The sequence shown here is derived from an EMBL/GenBank/DDBJ whole genome shotgun (WGS) entry which is preliminary data.</text>
</comment>
<dbReference type="OrthoDB" id="7959977at2759"/>
<gene>
    <name evidence="5" type="ORF">PACLA_8A057089</name>
</gene>
<keyword evidence="6" id="KW-1185">Reference proteome</keyword>
<evidence type="ECO:0000256" key="1">
    <source>
        <dbReference type="ARBA" id="ARBA00006788"/>
    </source>
</evidence>
<dbReference type="InterPro" id="IPR011680">
    <property type="entry name" value="FEZ"/>
</dbReference>
<dbReference type="PANTHER" id="PTHR12394">
    <property type="entry name" value="ZYGIN"/>
    <property type="match status" value="1"/>
</dbReference>
<dbReference type="EMBL" id="CACRXK020001096">
    <property type="protein sequence ID" value="CAB3986949.1"/>
    <property type="molecule type" value="Genomic_DNA"/>
</dbReference>
<dbReference type="Pfam" id="PF07763">
    <property type="entry name" value="FEZ"/>
    <property type="match status" value="1"/>
</dbReference>
<feature type="compositionally biased region" description="Acidic residues" evidence="4">
    <location>
        <begin position="1"/>
        <end position="11"/>
    </location>
</feature>
<feature type="region of interest" description="Disordered" evidence="4">
    <location>
        <begin position="1"/>
        <end position="42"/>
    </location>
</feature>
<reference evidence="5" key="1">
    <citation type="submission" date="2020-04" db="EMBL/GenBank/DDBJ databases">
        <authorList>
            <person name="Alioto T."/>
            <person name="Alioto T."/>
            <person name="Gomez Garrido J."/>
        </authorList>
    </citation>
    <scope>NUCLEOTIDE SEQUENCE</scope>
    <source>
        <strain evidence="5">A484AB</strain>
    </source>
</reference>
<accession>A0A6S7GCE5</accession>
<feature type="compositionally biased region" description="Basic and acidic residues" evidence="4">
    <location>
        <begin position="21"/>
        <end position="42"/>
    </location>
</feature>
<dbReference type="GO" id="GO:0005737">
    <property type="term" value="C:cytoplasm"/>
    <property type="evidence" value="ECO:0007669"/>
    <property type="project" value="TreeGrafter"/>
</dbReference>
<evidence type="ECO:0000256" key="2">
    <source>
        <dbReference type="ARBA" id="ARBA00022553"/>
    </source>
</evidence>
<evidence type="ECO:0000313" key="6">
    <source>
        <dbReference type="Proteomes" id="UP001152795"/>
    </source>
</evidence>
<sequence length="375" mass="42725">MADETDQEGEWLDFSSSNFENEGKLFEPTKEEHQTEGFKEDLEHDTSVCSKLESVRELLQQSLPDTAYVRQKPSSPQCTPNSSAINESCKHWIWVKLISNLNAVRQAKWPGSCLEECYCRSLQISKDINEREQPQIAFDNSCRDFFNFHGILSTNQEPNRTNELVSTESDNELVNRNGTKHRDTMKSLDLTSTAKDELARSLDGDFEDLGAELEWSDNDVKDDTSLGNTSLSSSGINKNEATAELLCLPYHEILRLRDELKGYTKQYSDILVVELENRDAYIREKELKNDFISSFLSVQEKLRETTAAQNKKKFSLQLNNPPNSQSLTTIPYEITNDGPSTDILKKLIEIMDAMRTNSPNVPTLLTDYILKVLCK</sequence>
<evidence type="ECO:0000256" key="4">
    <source>
        <dbReference type="SAM" id="MobiDB-lite"/>
    </source>
</evidence>
<keyword evidence="3" id="KW-0175">Coiled coil</keyword>
<evidence type="ECO:0000256" key="3">
    <source>
        <dbReference type="ARBA" id="ARBA00023054"/>
    </source>
</evidence>
<dbReference type="PANTHER" id="PTHR12394:SF12">
    <property type="entry name" value="LD08195P"/>
    <property type="match status" value="1"/>
</dbReference>
<dbReference type="Proteomes" id="UP001152795">
    <property type="component" value="Unassembled WGS sequence"/>
</dbReference>
<dbReference type="GO" id="GO:0030424">
    <property type="term" value="C:axon"/>
    <property type="evidence" value="ECO:0007669"/>
    <property type="project" value="TreeGrafter"/>
</dbReference>
<comment type="similarity">
    <text evidence="1">Belongs to the zygin family.</text>
</comment>
<proteinExistence type="inferred from homology"/>
<dbReference type="AlphaFoldDB" id="A0A6S7GCE5"/>
<protein>
    <submittedName>
        <fullName evidence="5">Uncharacterized protein</fullName>
    </submittedName>
</protein>
<organism evidence="5 6">
    <name type="scientific">Paramuricea clavata</name>
    <name type="common">Red gorgonian</name>
    <name type="synonym">Violescent sea-whip</name>
    <dbReference type="NCBI Taxonomy" id="317549"/>
    <lineage>
        <taxon>Eukaryota</taxon>
        <taxon>Metazoa</taxon>
        <taxon>Cnidaria</taxon>
        <taxon>Anthozoa</taxon>
        <taxon>Octocorallia</taxon>
        <taxon>Malacalcyonacea</taxon>
        <taxon>Plexauridae</taxon>
        <taxon>Paramuricea</taxon>
    </lineage>
</organism>
<evidence type="ECO:0000313" key="5">
    <source>
        <dbReference type="EMBL" id="CAB3986949.1"/>
    </source>
</evidence>
<name>A0A6S7GCE5_PARCT</name>